<dbReference type="InterPro" id="IPR004843">
    <property type="entry name" value="Calcineurin-like_PHP"/>
</dbReference>
<dbReference type="STRING" id="926569.ANT_03430"/>
<dbReference type="PANTHER" id="PTHR22953:SF153">
    <property type="entry name" value="PURPLE ACID PHOSPHATASE"/>
    <property type="match status" value="1"/>
</dbReference>
<feature type="transmembrane region" description="Helical" evidence="2">
    <location>
        <begin position="62"/>
        <end position="82"/>
    </location>
</feature>
<dbReference type="AlphaFoldDB" id="E8N042"/>
<dbReference type="EMBL" id="AP012029">
    <property type="protein sequence ID" value="BAJ62377.1"/>
    <property type="molecule type" value="Genomic_DNA"/>
</dbReference>
<dbReference type="eggNOG" id="COG1409">
    <property type="taxonomic scope" value="Bacteria"/>
</dbReference>
<evidence type="ECO:0000259" key="3">
    <source>
        <dbReference type="Pfam" id="PF00149"/>
    </source>
</evidence>
<feature type="domain" description="Calcineurin-like phosphoesterase" evidence="3">
    <location>
        <begin position="159"/>
        <end position="309"/>
    </location>
</feature>
<keyword evidence="2" id="KW-0472">Membrane</keyword>
<evidence type="ECO:0000313" key="4">
    <source>
        <dbReference type="EMBL" id="BAJ62377.1"/>
    </source>
</evidence>
<proteinExistence type="predicted"/>
<evidence type="ECO:0000313" key="5">
    <source>
        <dbReference type="Proteomes" id="UP000008922"/>
    </source>
</evidence>
<dbReference type="PANTHER" id="PTHR22953">
    <property type="entry name" value="ACID PHOSPHATASE RELATED"/>
    <property type="match status" value="1"/>
</dbReference>
<organism evidence="4 5">
    <name type="scientific">Anaerolinea thermophila (strain DSM 14523 / JCM 11388 / NBRC 100420 / UNI-1)</name>
    <dbReference type="NCBI Taxonomy" id="926569"/>
    <lineage>
        <taxon>Bacteria</taxon>
        <taxon>Bacillati</taxon>
        <taxon>Chloroflexota</taxon>
        <taxon>Anaerolineae</taxon>
        <taxon>Anaerolineales</taxon>
        <taxon>Anaerolineaceae</taxon>
        <taxon>Anaerolinea</taxon>
    </lineage>
</organism>
<keyword evidence="2" id="KW-1133">Transmembrane helix</keyword>
<evidence type="ECO:0000256" key="1">
    <source>
        <dbReference type="ARBA" id="ARBA00022729"/>
    </source>
</evidence>
<dbReference type="GO" id="GO:0003993">
    <property type="term" value="F:acid phosphatase activity"/>
    <property type="evidence" value="ECO:0007669"/>
    <property type="project" value="InterPro"/>
</dbReference>
<dbReference type="Gene3D" id="3.60.21.10">
    <property type="match status" value="1"/>
</dbReference>
<name>E8N042_ANATU</name>
<reference evidence="4 5" key="1">
    <citation type="submission" date="2010-12" db="EMBL/GenBank/DDBJ databases">
        <title>Whole genome sequence of Anaerolinea thermophila UNI-1.</title>
        <authorList>
            <person name="Narita-Yamada S."/>
            <person name="Kishi E."/>
            <person name="Watanabe Y."/>
            <person name="Takasaki K."/>
            <person name="Ankai A."/>
            <person name="Oguchi A."/>
            <person name="Fukui S."/>
            <person name="Takahashi M."/>
            <person name="Yashiro I."/>
            <person name="Hosoyama A."/>
            <person name="Sekiguchi Y."/>
            <person name="Hanada S."/>
            <person name="Fujita N."/>
        </authorList>
    </citation>
    <scope>NUCLEOTIDE SEQUENCE [LARGE SCALE GENOMIC DNA]</scope>
    <source>
        <strain evidence="5">DSM 14523 / JCM 11388 / NBRC 100420 / UNI-1</strain>
    </source>
</reference>
<dbReference type="Pfam" id="PF00149">
    <property type="entry name" value="Metallophos"/>
    <property type="match status" value="1"/>
</dbReference>
<sequence length="391" mass="43006">MRCAVLTNATRFRNYGKGAECPKPSPVTGREVSLLTGTTLAMTLPVRLPCPWAIIPSMPRQFWLWLFLFFLALAGCAPQGAVPVVPSASPLLPSMTFPPSDTPSPTLTASPSPTATLTPTFTPTPTPAVLAGAGDISICGQDGDDQTAQLLMNLPGEVFTAGDNSNEQGKPIQYRQCFDASWGRLMSRLHPAPGNHDYGTDEGAPYFAYFGERAGPPGRGYYSYELGAWHILALNSNCEYAGGCGADSEQERWLREDLLSHPNRCTLAYWHHPRWSSGWHGSDARTDAFWRALYDFGAEVVVSGHDHHYERFAPQSPEGERDDLRGIRQFIAGTGGVSLRGYEEIHPLSEVRYNDTFGVLVFILYPDRYEWQFLSVDGARVIDSGSDECHP</sequence>
<keyword evidence="1" id="KW-0732">Signal</keyword>
<dbReference type="InterPro" id="IPR039331">
    <property type="entry name" value="PAPs-like"/>
</dbReference>
<keyword evidence="2" id="KW-0812">Transmembrane</keyword>
<dbReference type="Proteomes" id="UP000008922">
    <property type="component" value="Chromosome"/>
</dbReference>
<dbReference type="InterPro" id="IPR029052">
    <property type="entry name" value="Metallo-depent_PP-like"/>
</dbReference>
<evidence type="ECO:0000256" key="2">
    <source>
        <dbReference type="SAM" id="Phobius"/>
    </source>
</evidence>
<dbReference type="SUPFAM" id="SSF56300">
    <property type="entry name" value="Metallo-dependent phosphatases"/>
    <property type="match status" value="1"/>
</dbReference>
<dbReference type="KEGG" id="atm:ANT_03430"/>
<gene>
    <name evidence="4" type="ordered locus">ANT_03430</name>
</gene>
<dbReference type="HOGENOM" id="CLU_705238_0_0_0"/>
<protein>
    <recommendedName>
        <fullName evidence="3">Calcineurin-like phosphoesterase domain-containing protein</fullName>
    </recommendedName>
</protein>
<dbReference type="InParanoid" id="E8N042"/>
<accession>E8N042</accession>
<keyword evidence="5" id="KW-1185">Reference proteome</keyword>